<accession>A0A7U2F0W2</accession>
<name>A0A7U2F0W2_PHANO</name>
<feature type="compositionally biased region" description="Basic residues" evidence="1">
    <location>
        <begin position="43"/>
        <end position="54"/>
    </location>
</feature>
<evidence type="ECO:0000313" key="2">
    <source>
        <dbReference type="EMBL" id="QRC96322.1"/>
    </source>
</evidence>
<dbReference type="EMBL" id="CP069028">
    <property type="protein sequence ID" value="QRC96322.1"/>
    <property type="molecule type" value="Genomic_DNA"/>
</dbReference>
<reference evidence="3" key="1">
    <citation type="journal article" date="2021" name="BMC Genomics">
        <title>Chromosome-level genome assembly and manually-curated proteome of model necrotroph Parastagonospora nodorum Sn15 reveals a genome-wide trove of candidate effector homologs, and redundancy of virulence-related functions within an accessory chromosome.</title>
        <authorList>
            <person name="Bertazzoni S."/>
            <person name="Jones D.A.B."/>
            <person name="Phan H.T."/>
            <person name="Tan K.-C."/>
            <person name="Hane J.K."/>
        </authorList>
    </citation>
    <scope>NUCLEOTIDE SEQUENCE [LARGE SCALE GENOMIC DNA]</scope>
    <source>
        <strain evidence="3">SN15 / ATCC MYA-4574 / FGSC 10173)</strain>
    </source>
</reference>
<feature type="region of interest" description="Disordered" evidence="1">
    <location>
        <begin position="1"/>
        <end position="54"/>
    </location>
</feature>
<evidence type="ECO:0000256" key="1">
    <source>
        <dbReference type="SAM" id="MobiDB-lite"/>
    </source>
</evidence>
<dbReference type="AlphaFoldDB" id="A0A7U2F0W2"/>
<organism evidence="2 3">
    <name type="scientific">Phaeosphaeria nodorum (strain SN15 / ATCC MYA-4574 / FGSC 10173)</name>
    <name type="common">Glume blotch fungus</name>
    <name type="synonym">Parastagonospora nodorum</name>
    <dbReference type="NCBI Taxonomy" id="321614"/>
    <lineage>
        <taxon>Eukaryota</taxon>
        <taxon>Fungi</taxon>
        <taxon>Dikarya</taxon>
        <taxon>Ascomycota</taxon>
        <taxon>Pezizomycotina</taxon>
        <taxon>Dothideomycetes</taxon>
        <taxon>Pleosporomycetidae</taxon>
        <taxon>Pleosporales</taxon>
        <taxon>Pleosporineae</taxon>
        <taxon>Phaeosphaeriaceae</taxon>
        <taxon>Parastagonospora</taxon>
    </lineage>
</organism>
<sequence length="54" mass="5975">MKAGSGSSKRRDQKASDESLDSAHSLRGCAAQHNLQSAEKLAKAHRRRLPRPFM</sequence>
<gene>
    <name evidence="2" type="ORF">JI435_408710</name>
</gene>
<evidence type="ECO:0000313" key="3">
    <source>
        <dbReference type="Proteomes" id="UP000663193"/>
    </source>
</evidence>
<protein>
    <submittedName>
        <fullName evidence="2">Uncharacterized protein</fullName>
    </submittedName>
</protein>
<keyword evidence="3" id="KW-1185">Reference proteome</keyword>
<dbReference type="Proteomes" id="UP000663193">
    <property type="component" value="Chromosome 6"/>
</dbReference>
<dbReference type="VEuPathDB" id="FungiDB:JI435_408710"/>
<proteinExistence type="predicted"/>